<feature type="domain" description="tRNA/rRNA methyltransferase SpoU type" evidence="3">
    <location>
        <begin position="115"/>
        <end position="254"/>
    </location>
</feature>
<protein>
    <submittedName>
        <fullName evidence="4">tRNA G18 (Ribose-2'-O)-methylase SpoU</fullName>
    </submittedName>
</protein>
<dbReference type="CDD" id="cd18095">
    <property type="entry name" value="SpoU-like_rRNA-MTase"/>
    <property type="match status" value="1"/>
</dbReference>
<dbReference type="InterPro" id="IPR029064">
    <property type="entry name" value="Ribosomal_eL30-like_sf"/>
</dbReference>
<dbReference type="InterPro" id="IPR029026">
    <property type="entry name" value="tRNA_m1G_MTases_N"/>
</dbReference>
<evidence type="ECO:0000256" key="2">
    <source>
        <dbReference type="ARBA" id="ARBA00022679"/>
    </source>
</evidence>
<dbReference type="OrthoDB" id="3190829at2"/>
<proteinExistence type="predicted"/>
<dbReference type="Pfam" id="PF00588">
    <property type="entry name" value="SpoU_methylase"/>
    <property type="match status" value="1"/>
</dbReference>
<evidence type="ECO:0000313" key="5">
    <source>
        <dbReference type="Proteomes" id="UP000184512"/>
    </source>
</evidence>
<dbReference type="PANTHER" id="PTHR43191">
    <property type="entry name" value="RRNA METHYLTRANSFERASE 3"/>
    <property type="match status" value="1"/>
</dbReference>
<dbReference type="RefSeq" id="WP_073188204.1">
    <property type="nucleotide sequence ID" value="NZ_FQZG01000039.1"/>
</dbReference>
<dbReference type="GO" id="GO:0003723">
    <property type="term" value="F:RNA binding"/>
    <property type="evidence" value="ECO:0007669"/>
    <property type="project" value="InterPro"/>
</dbReference>
<dbReference type="SUPFAM" id="SSF75217">
    <property type="entry name" value="alpha/beta knot"/>
    <property type="match status" value="1"/>
</dbReference>
<reference evidence="4 5" key="1">
    <citation type="submission" date="2016-11" db="EMBL/GenBank/DDBJ databases">
        <authorList>
            <person name="Jaros S."/>
            <person name="Januszkiewicz K."/>
            <person name="Wedrychowicz H."/>
        </authorList>
    </citation>
    <scope>NUCLEOTIDE SEQUENCE [LARGE SCALE GENOMIC DNA]</scope>
    <source>
        <strain evidence="4 5">DSM 12906</strain>
    </source>
</reference>
<organism evidence="4 5">
    <name type="scientific">Tessaracoccus bendigoensis DSM 12906</name>
    <dbReference type="NCBI Taxonomy" id="1123357"/>
    <lineage>
        <taxon>Bacteria</taxon>
        <taxon>Bacillati</taxon>
        <taxon>Actinomycetota</taxon>
        <taxon>Actinomycetes</taxon>
        <taxon>Propionibacteriales</taxon>
        <taxon>Propionibacteriaceae</taxon>
        <taxon>Tessaracoccus</taxon>
    </lineage>
</organism>
<evidence type="ECO:0000259" key="3">
    <source>
        <dbReference type="Pfam" id="PF00588"/>
    </source>
</evidence>
<keyword evidence="1 4" id="KW-0489">Methyltransferase</keyword>
<dbReference type="AlphaFoldDB" id="A0A1M6IB33"/>
<accession>A0A1M6IB33</accession>
<gene>
    <name evidence="4" type="ORF">SAMN02745244_02217</name>
</gene>
<dbReference type="InterPro" id="IPR029028">
    <property type="entry name" value="Alpha/beta_knot_MTases"/>
</dbReference>
<keyword evidence="5" id="KW-1185">Reference proteome</keyword>
<dbReference type="SUPFAM" id="SSF55315">
    <property type="entry name" value="L30e-like"/>
    <property type="match status" value="1"/>
</dbReference>
<sequence length="261" mass="28095">MLIEVTDPADPRLRDFTGLRDSQLRRSGDRFIAEGVKIIQRAFAAGCRPRGMLLQPRWLEGLAPLLGAWPELPVYVASEEMIERISGFHVHRGALGSFDRPPEAPWALVKDASRVLVCEEIVDHTNLGAIVRVALGLGWDALVLSHGSADPLYRRAVKASMGGSLELPWLRLGLGEGPERLRAAGFTVVAATLSPLAVELPGIQVPERVALLLGTEGAGLSAAWQEGADLHVRIPMTDRVDSLNVATAAAILAYELRPADG</sequence>
<evidence type="ECO:0000256" key="1">
    <source>
        <dbReference type="ARBA" id="ARBA00022603"/>
    </source>
</evidence>
<dbReference type="Proteomes" id="UP000184512">
    <property type="component" value="Unassembled WGS sequence"/>
</dbReference>
<dbReference type="PANTHER" id="PTHR43191:SF12">
    <property type="entry name" value="RRNA METHYLASE"/>
    <property type="match status" value="1"/>
</dbReference>
<dbReference type="EMBL" id="FQZG01000039">
    <property type="protein sequence ID" value="SHJ31654.1"/>
    <property type="molecule type" value="Genomic_DNA"/>
</dbReference>
<keyword evidence="2" id="KW-0808">Transferase</keyword>
<dbReference type="Gene3D" id="3.40.1280.10">
    <property type="match status" value="1"/>
</dbReference>
<dbReference type="InterPro" id="IPR051259">
    <property type="entry name" value="rRNA_Methyltransferase"/>
</dbReference>
<dbReference type="GO" id="GO:0008173">
    <property type="term" value="F:RNA methyltransferase activity"/>
    <property type="evidence" value="ECO:0007669"/>
    <property type="project" value="InterPro"/>
</dbReference>
<dbReference type="GO" id="GO:0032259">
    <property type="term" value="P:methylation"/>
    <property type="evidence" value="ECO:0007669"/>
    <property type="project" value="UniProtKB-KW"/>
</dbReference>
<evidence type="ECO:0000313" key="4">
    <source>
        <dbReference type="EMBL" id="SHJ31654.1"/>
    </source>
</evidence>
<dbReference type="Gene3D" id="3.30.1330.30">
    <property type="match status" value="1"/>
</dbReference>
<dbReference type="InterPro" id="IPR001537">
    <property type="entry name" value="SpoU_MeTrfase"/>
</dbReference>
<dbReference type="GO" id="GO:0006396">
    <property type="term" value="P:RNA processing"/>
    <property type="evidence" value="ECO:0007669"/>
    <property type="project" value="InterPro"/>
</dbReference>
<name>A0A1M6IB33_9ACTN</name>
<dbReference type="STRING" id="1123357.SAMN02745244_02217"/>